<evidence type="ECO:0000313" key="1">
    <source>
        <dbReference type="EMBL" id="QDH91422.1"/>
    </source>
</evidence>
<protein>
    <submittedName>
        <fullName evidence="1">Uncharacterized protein</fullName>
    </submittedName>
</protein>
<gene>
    <name evidence="1" type="ORF">H2RhizoLitter491090_000001</name>
</gene>
<organism evidence="1">
    <name type="scientific">Leviviridae sp</name>
    <dbReference type="NCBI Taxonomy" id="2027243"/>
    <lineage>
        <taxon>Viruses</taxon>
        <taxon>Riboviria</taxon>
        <taxon>Orthornavirae</taxon>
        <taxon>Lenarviricota</taxon>
        <taxon>Leviviricetes</taxon>
        <taxon>Norzivirales</taxon>
        <taxon>Fiersviridae</taxon>
    </lineage>
</organism>
<proteinExistence type="predicted"/>
<reference evidence="1" key="1">
    <citation type="submission" date="2019-05" db="EMBL/GenBank/DDBJ databases">
        <title>Metatranscriptomic reconstruction reveals RNA viruses with the potential to shape carbon cycling in soil.</title>
        <authorList>
            <person name="Starr E.P."/>
            <person name="Nuccio E."/>
            <person name="Pett-Ridge J."/>
            <person name="Banfield J.F."/>
            <person name="Firestone M.K."/>
        </authorList>
    </citation>
    <scope>NUCLEOTIDE SEQUENCE</scope>
    <source>
        <strain evidence="1">H2_Rhizo_Litter_49_scaffold_1090</strain>
    </source>
</reference>
<dbReference type="EMBL" id="MN036221">
    <property type="protein sequence ID" value="QDH91422.1"/>
    <property type="molecule type" value="Genomic_RNA"/>
</dbReference>
<name>A0A514DCU5_9VIRU</name>
<sequence length="78" mass="9060">MFIVKSYLYKFHVIFADGKTNTIWSAMSADRAKDIEDRMNNRCDEVKLEVTKVSEVDSFDAEGYLDYSDVCQLFELTC</sequence>
<accession>A0A514DCU5</accession>